<reference evidence="2 3" key="1">
    <citation type="journal article" date="2023" name="bioRxiv">
        <title>Genome report: Whole genome sequence and annotation of Penstemon davidsonii.</title>
        <authorList>
            <person name="Ostevik K.L."/>
            <person name="Alabady M."/>
            <person name="Zhang M."/>
            <person name="Rausher M.D."/>
        </authorList>
    </citation>
    <scope>NUCLEOTIDE SEQUENCE [LARGE SCALE GENOMIC DNA]</scope>
    <source>
        <strain evidence="2">DNT005</strain>
        <tissue evidence="2">Whole leaf</tissue>
    </source>
</reference>
<dbReference type="PANTHER" id="PTHR47926">
    <property type="entry name" value="PENTATRICOPEPTIDE REPEAT-CONTAINING PROTEIN"/>
    <property type="match status" value="1"/>
</dbReference>
<evidence type="ECO:0008006" key="4">
    <source>
        <dbReference type="Google" id="ProtNLM"/>
    </source>
</evidence>
<dbReference type="InterPro" id="IPR011990">
    <property type="entry name" value="TPR-like_helical_dom_sf"/>
</dbReference>
<name>A0ABR0DVP3_9LAMI</name>
<proteinExistence type="predicted"/>
<dbReference type="Gene3D" id="1.25.40.10">
    <property type="entry name" value="Tetratricopeptide repeat domain"/>
    <property type="match status" value="3"/>
</dbReference>
<dbReference type="PANTHER" id="PTHR47926:SF436">
    <property type="entry name" value="PENTATRICOPEPTIDE REPEAT-CONTAINING PROTEIN ELI1, CHLOROPLASTIC-LIKE ISOFORM X2"/>
    <property type="match status" value="1"/>
</dbReference>
<accession>A0ABR0DVP3</accession>
<gene>
    <name evidence="2" type="ORF">RD792_000253</name>
</gene>
<keyword evidence="1" id="KW-0677">Repeat</keyword>
<dbReference type="Pfam" id="PF01535">
    <property type="entry name" value="PPR"/>
    <property type="match status" value="5"/>
</dbReference>
<dbReference type="InterPro" id="IPR002885">
    <property type="entry name" value="PPR_rpt"/>
</dbReference>
<sequence>MHQNTALPRSHPTPCTLRQDRRPPPPFCFLCFSLFYTHRSINNLAHAQSIVAALPNHNDTAKETTLFHYNILIICFVQNHRSQDALHLLLYMLSLDFLPDEFTFLCVFKACANLRSFAKVRMIHGLPMKLRFGSGFRSGMHLESSLVNFYSKCGDVDSARKVFDKMCDRDLVTWNALLDCYAKCGGVGDGEESVEMAFRLFDEMPERDVVSWTVMIDGLSKSGREMFNEGFKANVVTLVCVLSTISGLAFLSKVKSVQNQTWIRWRAWKKLGHWTTIIVGLEIHGMASDALNLLNEIQIIGVKPDAITFVGELNACNHVGLVDEGKRYFDVMVKEYGIEPTIEHYGCLVDIRCRYAI</sequence>
<evidence type="ECO:0000313" key="2">
    <source>
        <dbReference type="EMBL" id="KAK4492926.1"/>
    </source>
</evidence>
<evidence type="ECO:0000256" key="1">
    <source>
        <dbReference type="ARBA" id="ARBA00022737"/>
    </source>
</evidence>
<comment type="caution">
    <text evidence="2">The sequence shown here is derived from an EMBL/GenBank/DDBJ whole genome shotgun (WGS) entry which is preliminary data.</text>
</comment>
<protein>
    <recommendedName>
        <fullName evidence="4">Pentatricopeptide repeat-containing protein</fullName>
    </recommendedName>
</protein>
<dbReference type="Proteomes" id="UP001291926">
    <property type="component" value="Unassembled WGS sequence"/>
</dbReference>
<evidence type="ECO:0000313" key="3">
    <source>
        <dbReference type="Proteomes" id="UP001291926"/>
    </source>
</evidence>
<dbReference type="InterPro" id="IPR046960">
    <property type="entry name" value="PPR_At4g14850-like_plant"/>
</dbReference>
<dbReference type="EMBL" id="JAYDYQ010001086">
    <property type="protein sequence ID" value="KAK4492926.1"/>
    <property type="molecule type" value="Genomic_DNA"/>
</dbReference>
<organism evidence="2 3">
    <name type="scientific">Penstemon davidsonii</name>
    <dbReference type="NCBI Taxonomy" id="160366"/>
    <lineage>
        <taxon>Eukaryota</taxon>
        <taxon>Viridiplantae</taxon>
        <taxon>Streptophyta</taxon>
        <taxon>Embryophyta</taxon>
        <taxon>Tracheophyta</taxon>
        <taxon>Spermatophyta</taxon>
        <taxon>Magnoliopsida</taxon>
        <taxon>eudicotyledons</taxon>
        <taxon>Gunneridae</taxon>
        <taxon>Pentapetalae</taxon>
        <taxon>asterids</taxon>
        <taxon>lamiids</taxon>
        <taxon>Lamiales</taxon>
        <taxon>Plantaginaceae</taxon>
        <taxon>Cheloneae</taxon>
        <taxon>Penstemon</taxon>
    </lineage>
</organism>
<dbReference type="NCBIfam" id="TIGR00756">
    <property type="entry name" value="PPR"/>
    <property type="match status" value="2"/>
</dbReference>
<keyword evidence="3" id="KW-1185">Reference proteome</keyword>